<organism evidence="1">
    <name type="scientific">uncultured Cytophagales bacterium</name>
    <dbReference type="NCBI Taxonomy" id="158755"/>
    <lineage>
        <taxon>Bacteria</taxon>
        <taxon>Pseudomonadati</taxon>
        <taxon>Bacteroidota</taxon>
        <taxon>Sphingobacteriia</taxon>
        <taxon>Sphingobacteriales</taxon>
        <taxon>environmental samples</taxon>
    </lineage>
</organism>
<protein>
    <submittedName>
        <fullName evidence="1">Uncharacterized protein</fullName>
    </submittedName>
</protein>
<gene>
    <name evidence="1" type="ORF">AVDCRST_MAG56-4658</name>
</gene>
<dbReference type="AlphaFoldDB" id="A0A6J4JZV3"/>
<proteinExistence type="predicted"/>
<reference evidence="1" key="1">
    <citation type="submission" date="2020-02" db="EMBL/GenBank/DDBJ databases">
        <authorList>
            <person name="Meier V. D."/>
        </authorList>
    </citation>
    <scope>NUCLEOTIDE SEQUENCE</scope>
    <source>
        <strain evidence="1">AVDCRST_MAG56</strain>
    </source>
</reference>
<sequence>MSASNENIDVDLNALLDPKLKDEYYADEDSAQIHLSDTELTIICRVNKKPYGFTKDS</sequence>
<dbReference type="EMBL" id="CADCTQ010000388">
    <property type="protein sequence ID" value="CAA9291909.1"/>
    <property type="molecule type" value="Genomic_DNA"/>
</dbReference>
<evidence type="ECO:0000313" key="1">
    <source>
        <dbReference type="EMBL" id="CAA9291909.1"/>
    </source>
</evidence>
<name>A0A6J4JZV3_9SPHI</name>
<accession>A0A6J4JZV3</accession>